<dbReference type="InterPro" id="IPR027417">
    <property type="entry name" value="P-loop_NTPase"/>
</dbReference>
<evidence type="ECO:0000313" key="3">
    <source>
        <dbReference type="EMBL" id="PKC74922.1"/>
    </source>
</evidence>
<organism evidence="3 4">
    <name type="scientific">Rhizophagus irregularis</name>
    <dbReference type="NCBI Taxonomy" id="588596"/>
    <lineage>
        <taxon>Eukaryota</taxon>
        <taxon>Fungi</taxon>
        <taxon>Fungi incertae sedis</taxon>
        <taxon>Mucoromycota</taxon>
        <taxon>Glomeromycotina</taxon>
        <taxon>Glomeromycetes</taxon>
        <taxon>Glomerales</taxon>
        <taxon>Glomeraceae</taxon>
        <taxon>Rhizophagus</taxon>
    </lineage>
</organism>
<dbReference type="AlphaFoldDB" id="A0A2I1EXI3"/>
<dbReference type="InterPro" id="IPR003959">
    <property type="entry name" value="ATPase_AAA_core"/>
</dbReference>
<proteinExistence type="predicted"/>
<evidence type="ECO:0000313" key="4">
    <source>
        <dbReference type="Proteomes" id="UP000232688"/>
    </source>
</evidence>
<evidence type="ECO:0000313" key="5">
    <source>
        <dbReference type="Proteomes" id="UP000232722"/>
    </source>
</evidence>
<sequence>SLSAFLACLDGHIISEGNIIIMTTNHIDFLDPACIRPGRMDVHLELGYCTHYQLNKMFNLVF</sequence>
<feature type="domain" description="ATPase AAA-type core" evidence="1">
    <location>
        <begin position="2"/>
        <end position="47"/>
    </location>
</feature>
<dbReference type="OrthoDB" id="10251412at2759"/>
<name>A0A2I1EXI3_9GLOM</name>
<dbReference type="Gene3D" id="3.40.50.300">
    <property type="entry name" value="P-loop containing nucleotide triphosphate hydrolases"/>
    <property type="match status" value="1"/>
</dbReference>
<dbReference type="Proteomes" id="UP000232688">
    <property type="component" value="Unassembled WGS sequence"/>
</dbReference>
<dbReference type="EMBL" id="LLXH01000038">
    <property type="protein sequence ID" value="PKC74922.1"/>
    <property type="molecule type" value="Genomic_DNA"/>
</dbReference>
<reference evidence="3 4" key="3">
    <citation type="submission" date="2017-10" db="EMBL/GenBank/DDBJ databases">
        <title>Extensive intraspecific genome diversity in a model arbuscular mycorrhizal fungus.</title>
        <authorList>
            <person name="Chen E.C.H."/>
            <person name="Morin E."/>
            <person name="Baudet D."/>
            <person name="Noel J."/>
            <person name="Ndikumana S."/>
            <person name="Charron P."/>
            <person name="St-Onge C."/>
            <person name="Giorgi J."/>
            <person name="Grigoriev I.V."/>
            <person name="Roux C."/>
            <person name="Martin F.M."/>
            <person name="Corradi N."/>
        </authorList>
    </citation>
    <scope>NUCLEOTIDE SEQUENCE [LARGE SCALE GENOMIC DNA]</scope>
    <source>
        <strain evidence="3 4">A1</strain>
    </source>
</reference>
<dbReference type="SUPFAM" id="SSF52540">
    <property type="entry name" value="P-loop containing nucleoside triphosphate hydrolases"/>
    <property type="match status" value="1"/>
</dbReference>
<dbReference type="EMBL" id="LLXJ01000686">
    <property type="protein sequence ID" value="PKC07031.1"/>
    <property type="molecule type" value="Genomic_DNA"/>
</dbReference>
<evidence type="ECO:0000259" key="1">
    <source>
        <dbReference type="Pfam" id="PF00004"/>
    </source>
</evidence>
<feature type="non-terminal residue" evidence="3">
    <location>
        <position position="1"/>
    </location>
</feature>
<dbReference type="InterPro" id="IPR050747">
    <property type="entry name" value="Mitochondrial_chaperone_BCS1"/>
</dbReference>
<gene>
    <name evidence="3" type="ORF">RhiirA1_314601</name>
    <name evidence="2" type="ORF">RhiirA5_245594</name>
</gene>
<reference evidence="3 4" key="4">
    <citation type="submission" date="2017-10" db="EMBL/GenBank/DDBJ databases">
        <title>Genome analyses suggest a sexual origin of heterokaryosis in a supposedly ancient asexual fungus.</title>
        <authorList>
            <person name="Corradi N."/>
            <person name="Sedzielewska K."/>
            <person name="Noel J."/>
            <person name="Charron P."/>
            <person name="Farinelli L."/>
            <person name="Marton T."/>
            <person name="Kruger M."/>
            <person name="Pelin A."/>
            <person name="Brachmann A."/>
            <person name="Corradi N."/>
        </authorList>
    </citation>
    <scope>NUCLEOTIDE SEQUENCE [LARGE SCALE GENOMIC DNA]</scope>
    <source>
        <strain evidence="3 4">A1</strain>
    </source>
</reference>
<accession>A0A2I1EXI3</accession>
<reference evidence="2 5" key="1">
    <citation type="submission" date="2016-04" db="EMBL/GenBank/DDBJ databases">
        <title>Genome analyses suggest a sexual origin of heterokaryosis in a supposedly ancient asexual fungus.</title>
        <authorList>
            <person name="Ropars J."/>
            <person name="Sedzielewska K."/>
            <person name="Noel J."/>
            <person name="Charron P."/>
            <person name="Farinelli L."/>
            <person name="Marton T."/>
            <person name="Kruger M."/>
            <person name="Pelin A."/>
            <person name="Brachmann A."/>
            <person name="Corradi N."/>
        </authorList>
    </citation>
    <scope>NUCLEOTIDE SEQUENCE [LARGE SCALE GENOMIC DNA]</scope>
    <source>
        <strain evidence="2 5">A5</strain>
    </source>
</reference>
<dbReference type="VEuPathDB" id="FungiDB:RhiirA1_314601"/>
<evidence type="ECO:0000313" key="2">
    <source>
        <dbReference type="EMBL" id="PKC07031.1"/>
    </source>
</evidence>
<protein>
    <recommendedName>
        <fullName evidence="1">ATPase AAA-type core domain-containing protein</fullName>
    </recommendedName>
</protein>
<dbReference type="Pfam" id="PF00004">
    <property type="entry name" value="AAA"/>
    <property type="match status" value="1"/>
</dbReference>
<reference evidence="2 5" key="2">
    <citation type="submission" date="2017-09" db="EMBL/GenBank/DDBJ databases">
        <title>Extensive intraspecific genome diversity in a model arbuscular mycorrhizal fungus.</title>
        <authorList>
            <person name="Chen E.C."/>
            <person name="Morin E."/>
            <person name="Beaudet D."/>
            <person name="Noel J."/>
            <person name="Ndikumana S."/>
            <person name="Charron P."/>
            <person name="St-Onge C."/>
            <person name="Giorgi J."/>
            <person name="Grigoriev I.V."/>
            <person name="Roux C."/>
            <person name="Martin F.M."/>
            <person name="Corradi N."/>
        </authorList>
    </citation>
    <scope>NUCLEOTIDE SEQUENCE [LARGE SCALE GENOMIC DNA]</scope>
    <source>
        <strain evidence="2 5">A5</strain>
    </source>
</reference>
<comment type="caution">
    <text evidence="3">The sequence shown here is derived from an EMBL/GenBank/DDBJ whole genome shotgun (WGS) entry which is preliminary data.</text>
</comment>
<dbReference type="GO" id="GO:0016887">
    <property type="term" value="F:ATP hydrolysis activity"/>
    <property type="evidence" value="ECO:0007669"/>
    <property type="project" value="InterPro"/>
</dbReference>
<dbReference type="GO" id="GO:0005524">
    <property type="term" value="F:ATP binding"/>
    <property type="evidence" value="ECO:0007669"/>
    <property type="project" value="InterPro"/>
</dbReference>
<dbReference type="Proteomes" id="UP000232722">
    <property type="component" value="Unassembled WGS sequence"/>
</dbReference>
<dbReference type="PANTHER" id="PTHR23070">
    <property type="entry name" value="BCS1 AAA-TYPE ATPASE"/>
    <property type="match status" value="1"/>
</dbReference>
<feature type="non-terminal residue" evidence="3">
    <location>
        <position position="62"/>
    </location>
</feature>